<dbReference type="InterPro" id="IPR050807">
    <property type="entry name" value="TransReg_Diox_bact_type"/>
</dbReference>
<evidence type="ECO:0000259" key="2">
    <source>
        <dbReference type="PROSITE" id="PS50943"/>
    </source>
</evidence>
<dbReference type="Proteomes" id="UP000391919">
    <property type="component" value="Unassembled WGS sequence"/>
</dbReference>
<dbReference type="Gene3D" id="1.10.260.40">
    <property type="entry name" value="lambda repressor-like DNA-binding domains"/>
    <property type="match status" value="1"/>
</dbReference>
<dbReference type="PANTHER" id="PTHR46797">
    <property type="entry name" value="HTH-TYPE TRANSCRIPTIONAL REGULATOR"/>
    <property type="match status" value="1"/>
</dbReference>
<evidence type="ECO:0000313" key="3">
    <source>
        <dbReference type="EMBL" id="GER70370.1"/>
    </source>
</evidence>
<name>A0A5J4JIL1_9BACI</name>
<sequence length="105" mass="12080">MDIGKRIRNLRLSKNMRVKELAKKAFISQPYLSDIENGRTTPSLDKLSTICDALGMTLAEFFGYESELSPDLMRLLENMKKLTEEERNHLSDFIEAILKRNSGDQ</sequence>
<protein>
    <submittedName>
        <fullName evidence="3">Transcriptional regulator</fullName>
    </submittedName>
</protein>
<dbReference type="InterPro" id="IPR010982">
    <property type="entry name" value="Lambda_DNA-bd_dom_sf"/>
</dbReference>
<comment type="caution">
    <text evidence="3">The sequence shown here is derived from an EMBL/GenBank/DDBJ whole genome shotgun (WGS) entry which is preliminary data.</text>
</comment>
<dbReference type="SMART" id="SM00530">
    <property type="entry name" value="HTH_XRE"/>
    <property type="match status" value="1"/>
</dbReference>
<dbReference type="EMBL" id="BKZQ01000019">
    <property type="protein sequence ID" value="GER70370.1"/>
    <property type="molecule type" value="Genomic_DNA"/>
</dbReference>
<dbReference type="GO" id="GO:0005829">
    <property type="term" value="C:cytosol"/>
    <property type="evidence" value="ECO:0007669"/>
    <property type="project" value="TreeGrafter"/>
</dbReference>
<dbReference type="PROSITE" id="PS50943">
    <property type="entry name" value="HTH_CROC1"/>
    <property type="match status" value="1"/>
</dbReference>
<dbReference type="InterPro" id="IPR001387">
    <property type="entry name" value="Cro/C1-type_HTH"/>
</dbReference>
<evidence type="ECO:0000256" key="1">
    <source>
        <dbReference type="ARBA" id="ARBA00023125"/>
    </source>
</evidence>
<dbReference type="RefSeq" id="WP_151681561.1">
    <property type="nucleotide sequence ID" value="NZ_BKZP01000039.1"/>
</dbReference>
<dbReference type="CDD" id="cd00093">
    <property type="entry name" value="HTH_XRE"/>
    <property type="match status" value="1"/>
</dbReference>
<dbReference type="PANTHER" id="PTHR46797:SF1">
    <property type="entry name" value="METHYLPHOSPHONATE SYNTHASE"/>
    <property type="match status" value="1"/>
</dbReference>
<gene>
    <name evidence="3" type="ORF">BpJC7_16730</name>
</gene>
<dbReference type="AlphaFoldDB" id="A0A5J4JIL1"/>
<feature type="domain" description="HTH cro/C1-type" evidence="2">
    <location>
        <begin position="7"/>
        <end position="61"/>
    </location>
</feature>
<accession>A0A5J4JIL1</accession>
<organism evidence="3 4">
    <name type="scientific">Weizmannia acidilactici</name>
    <dbReference type="NCBI Taxonomy" id="2607726"/>
    <lineage>
        <taxon>Bacteria</taxon>
        <taxon>Bacillati</taxon>
        <taxon>Bacillota</taxon>
        <taxon>Bacilli</taxon>
        <taxon>Bacillales</taxon>
        <taxon>Bacillaceae</taxon>
        <taxon>Heyndrickxia</taxon>
    </lineage>
</organism>
<dbReference type="GO" id="GO:0003700">
    <property type="term" value="F:DNA-binding transcription factor activity"/>
    <property type="evidence" value="ECO:0007669"/>
    <property type="project" value="TreeGrafter"/>
</dbReference>
<keyword evidence="4" id="KW-1185">Reference proteome</keyword>
<dbReference type="Pfam" id="PF01381">
    <property type="entry name" value="HTH_3"/>
    <property type="match status" value="1"/>
</dbReference>
<evidence type="ECO:0000313" key="4">
    <source>
        <dbReference type="Proteomes" id="UP000391919"/>
    </source>
</evidence>
<dbReference type="GO" id="GO:0003677">
    <property type="term" value="F:DNA binding"/>
    <property type="evidence" value="ECO:0007669"/>
    <property type="project" value="UniProtKB-KW"/>
</dbReference>
<proteinExistence type="predicted"/>
<reference evidence="3 4" key="1">
    <citation type="submission" date="2019-09" db="EMBL/GenBank/DDBJ databases">
        <title>Draft genome sequence of Bacillus sp. JC-7.</title>
        <authorList>
            <person name="Tanaka N."/>
            <person name="Shiwa Y."/>
            <person name="Fujita N."/>
            <person name="Tanasupawat S."/>
        </authorList>
    </citation>
    <scope>NUCLEOTIDE SEQUENCE [LARGE SCALE GENOMIC DNA]</scope>
    <source>
        <strain evidence="3 4">JC-7</strain>
    </source>
</reference>
<keyword evidence="1" id="KW-0238">DNA-binding</keyword>
<dbReference type="SUPFAM" id="SSF47413">
    <property type="entry name" value="lambda repressor-like DNA-binding domains"/>
    <property type="match status" value="1"/>
</dbReference>